<protein>
    <recommendedName>
        <fullName evidence="6">Amino acid permease/ SLC12A domain-containing protein</fullName>
    </recommendedName>
</protein>
<feature type="transmembrane region" description="Helical" evidence="5">
    <location>
        <begin position="100"/>
        <end position="119"/>
    </location>
</feature>
<keyword evidence="4 5" id="KW-0472">Membrane</keyword>
<name>A0A0N0RZY7_9EURO</name>
<keyword evidence="8" id="KW-1185">Reference proteome</keyword>
<feature type="transmembrane region" description="Helical" evidence="5">
    <location>
        <begin position="72"/>
        <end position="94"/>
    </location>
</feature>
<reference evidence="7 8" key="1">
    <citation type="submission" date="2015-08" db="EMBL/GenBank/DDBJ databases">
        <title>Genome sequencing of Penicillium nordicum.</title>
        <authorList>
            <person name="Nguyen H.D."/>
            <person name="Seifert K.A."/>
        </authorList>
    </citation>
    <scope>NUCLEOTIDE SEQUENCE [LARGE SCALE GENOMIC DNA]</scope>
    <source>
        <strain evidence="7 8">DAOMC 185683</strain>
    </source>
</reference>
<evidence type="ECO:0000256" key="2">
    <source>
        <dbReference type="ARBA" id="ARBA00022692"/>
    </source>
</evidence>
<dbReference type="PANTHER" id="PTHR43341:SF38">
    <property type="entry name" value="PROLINE TRANSPORTER (EUROFUNG)"/>
    <property type="match status" value="1"/>
</dbReference>
<dbReference type="GO" id="GO:0015171">
    <property type="term" value="F:amino acid transmembrane transporter activity"/>
    <property type="evidence" value="ECO:0007669"/>
    <property type="project" value="TreeGrafter"/>
</dbReference>
<dbReference type="EMBL" id="LHQQ01000010">
    <property type="protein sequence ID" value="KOS47953.1"/>
    <property type="molecule type" value="Genomic_DNA"/>
</dbReference>
<evidence type="ECO:0000256" key="4">
    <source>
        <dbReference type="ARBA" id="ARBA00023136"/>
    </source>
</evidence>
<gene>
    <name evidence="7" type="ORF">ACN38_g1073</name>
</gene>
<comment type="subcellular location">
    <subcellularLocation>
        <location evidence="1">Membrane</location>
        <topology evidence="1">Multi-pass membrane protein</topology>
    </subcellularLocation>
</comment>
<evidence type="ECO:0000256" key="1">
    <source>
        <dbReference type="ARBA" id="ARBA00004141"/>
    </source>
</evidence>
<keyword evidence="3 5" id="KW-1133">Transmembrane helix</keyword>
<evidence type="ECO:0000256" key="3">
    <source>
        <dbReference type="ARBA" id="ARBA00022989"/>
    </source>
</evidence>
<dbReference type="AlphaFoldDB" id="A0A0N0RZY7"/>
<dbReference type="InterPro" id="IPR004841">
    <property type="entry name" value="AA-permease/SLC12A_dom"/>
</dbReference>
<dbReference type="Pfam" id="PF00324">
    <property type="entry name" value="AA_permease"/>
    <property type="match status" value="2"/>
</dbReference>
<evidence type="ECO:0000256" key="5">
    <source>
        <dbReference type="SAM" id="Phobius"/>
    </source>
</evidence>
<dbReference type="GO" id="GO:0016020">
    <property type="term" value="C:membrane"/>
    <property type="evidence" value="ECO:0007669"/>
    <property type="project" value="UniProtKB-SubCell"/>
</dbReference>
<dbReference type="STRING" id="229535.A0A0N0RZY7"/>
<evidence type="ECO:0000313" key="7">
    <source>
        <dbReference type="EMBL" id="KOS47953.1"/>
    </source>
</evidence>
<keyword evidence="2 5" id="KW-0812">Transmembrane</keyword>
<accession>A0A0N0RZY7</accession>
<evidence type="ECO:0000259" key="6">
    <source>
        <dbReference type="Pfam" id="PF00324"/>
    </source>
</evidence>
<dbReference type="Gene3D" id="1.20.1740.10">
    <property type="entry name" value="Amino acid/polyamine transporter I"/>
    <property type="match status" value="1"/>
</dbReference>
<organism evidence="7 8">
    <name type="scientific">Penicillium nordicum</name>
    <dbReference type="NCBI Taxonomy" id="229535"/>
    <lineage>
        <taxon>Eukaryota</taxon>
        <taxon>Fungi</taxon>
        <taxon>Dikarya</taxon>
        <taxon>Ascomycota</taxon>
        <taxon>Pezizomycotina</taxon>
        <taxon>Eurotiomycetes</taxon>
        <taxon>Eurotiomycetidae</taxon>
        <taxon>Eurotiales</taxon>
        <taxon>Aspergillaceae</taxon>
        <taxon>Penicillium</taxon>
    </lineage>
</organism>
<feature type="transmembrane region" description="Helical" evidence="5">
    <location>
        <begin position="20"/>
        <end position="38"/>
    </location>
</feature>
<feature type="domain" description="Amino acid permease/ SLC12A" evidence="6">
    <location>
        <begin position="59"/>
        <end position="126"/>
    </location>
</feature>
<evidence type="ECO:0000313" key="8">
    <source>
        <dbReference type="Proteomes" id="UP000037696"/>
    </source>
</evidence>
<dbReference type="PANTHER" id="PTHR43341">
    <property type="entry name" value="AMINO ACID PERMEASE"/>
    <property type="match status" value="1"/>
</dbReference>
<comment type="caution">
    <text evidence="7">The sequence shown here is derived from an EMBL/GenBank/DDBJ whole genome shotgun (WGS) entry which is preliminary data.</text>
</comment>
<dbReference type="InterPro" id="IPR050524">
    <property type="entry name" value="APC_YAT"/>
</dbReference>
<dbReference type="Proteomes" id="UP000037696">
    <property type="component" value="Unassembled WGS sequence"/>
</dbReference>
<feature type="domain" description="Amino acid permease/ SLC12A" evidence="6">
    <location>
        <begin position="1"/>
        <end position="52"/>
    </location>
</feature>
<sequence length="146" mass="16412">MAMESSVPRIFQRCTAKGVPIYAVGATSCVAVLAYMTLNSSSATDLNWLLNLRDIQGVPKSKLTQRSVLQPYTSWITPVLFSILTLLNGFTVFFPSEWSTASFMSAYIGLPVFLILYFGHRFLYRKDSWAIPSEFVDLRLDPAEVE</sequence>
<dbReference type="OrthoDB" id="3900342at2759"/>
<proteinExistence type="predicted"/>